<dbReference type="Pfam" id="PF00994">
    <property type="entry name" value="MoCF_biosynth"/>
    <property type="match status" value="1"/>
</dbReference>
<dbReference type="Gene3D" id="3.40.980.10">
    <property type="entry name" value="MoaB/Mog-like domain"/>
    <property type="match status" value="1"/>
</dbReference>
<dbReference type="NCBIfam" id="NF045515">
    <property type="entry name" value="Glp_gephyrin"/>
    <property type="match status" value="1"/>
</dbReference>
<dbReference type="PANTHER" id="PTHR10192:SF5">
    <property type="entry name" value="GEPHYRIN"/>
    <property type="match status" value="1"/>
</dbReference>
<name>A0A0E3YZ96_9GAMM</name>
<dbReference type="RefSeq" id="WP_052629475.1">
    <property type="nucleotide sequence ID" value="NZ_CP011144.1"/>
</dbReference>
<dbReference type="InterPro" id="IPR036425">
    <property type="entry name" value="MoaB/Mog-like_dom_sf"/>
</dbReference>
<reference evidence="13 14" key="1">
    <citation type="journal article" date="2015" name="Genome Announc.">
        <title>Complete Genome Sequence of Pseudoxanthomonas suwonensis Strain J1, a Cellulose-Degrading Bacterium Isolated from Leaf- and Wood-Enriched Soil.</title>
        <authorList>
            <person name="Hou L."/>
            <person name="Jiang J."/>
            <person name="Xu Z."/>
            <person name="Zhou Y."/>
            <person name="Leung F.C."/>
        </authorList>
    </citation>
    <scope>NUCLEOTIDE SEQUENCE [LARGE SCALE GENOMIC DNA]</scope>
    <source>
        <strain evidence="13 14">J1</strain>
    </source>
</reference>
<evidence type="ECO:0000256" key="1">
    <source>
        <dbReference type="ARBA" id="ARBA00001946"/>
    </source>
</evidence>
<accession>A0A0E3YZ96</accession>
<keyword evidence="5 11" id="KW-0500">Molybdenum</keyword>
<dbReference type="Proteomes" id="UP000033067">
    <property type="component" value="Chromosome"/>
</dbReference>
<keyword evidence="14" id="KW-1185">Reference proteome</keyword>
<keyword evidence="7 11" id="KW-0479">Metal-binding</keyword>
<dbReference type="PANTHER" id="PTHR10192">
    <property type="entry name" value="MOLYBDOPTERIN BIOSYNTHESIS PROTEIN"/>
    <property type="match status" value="1"/>
</dbReference>
<dbReference type="Pfam" id="PF03453">
    <property type="entry name" value="MoeA_N"/>
    <property type="match status" value="1"/>
</dbReference>
<dbReference type="InterPro" id="IPR005110">
    <property type="entry name" value="MoeA_linker/N"/>
</dbReference>
<dbReference type="InterPro" id="IPR005111">
    <property type="entry name" value="MoeA_C_domain_IV"/>
</dbReference>
<dbReference type="InterPro" id="IPR001453">
    <property type="entry name" value="MoaB/Mog_dom"/>
</dbReference>
<dbReference type="KEGG" id="psuw:WQ53_00250"/>
<feature type="domain" description="MoaB/Mog" evidence="12">
    <location>
        <begin position="186"/>
        <end position="323"/>
    </location>
</feature>
<dbReference type="GO" id="GO:0061599">
    <property type="term" value="F:molybdopterin molybdotransferase activity"/>
    <property type="evidence" value="ECO:0007669"/>
    <property type="project" value="UniProtKB-UniRule"/>
</dbReference>
<dbReference type="GO" id="GO:0046872">
    <property type="term" value="F:metal ion binding"/>
    <property type="evidence" value="ECO:0007669"/>
    <property type="project" value="UniProtKB-UniRule"/>
</dbReference>
<comment type="function">
    <text evidence="2 11">Catalyzes the insertion of molybdate into adenylated molybdopterin with the concomitant release of AMP.</text>
</comment>
<evidence type="ECO:0000256" key="7">
    <source>
        <dbReference type="ARBA" id="ARBA00022723"/>
    </source>
</evidence>
<organism evidence="13 14">
    <name type="scientific">Pseudoxanthomonas suwonensis</name>
    <dbReference type="NCBI Taxonomy" id="314722"/>
    <lineage>
        <taxon>Bacteria</taxon>
        <taxon>Pseudomonadati</taxon>
        <taxon>Pseudomonadota</taxon>
        <taxon>Gammaproteobacteria</taxon>
        <taxon>Lysobacterales</taxon>
        <taxon>Lysobacteraceae</taxon>
        <taxon>Pseudoxanthomonas</taxon>
    </lineage>
</organism>
<evidence type="ECO:0000313" key="13">
    <source>
        <dbReference type="EMBL" id="AKC85437.1"/>
    </source>
</evidence>
<dbReference type="GO" id="GO:0006777">
    <property type="term" value="P:Mo-molybdopterin cofactor biosynthetic process"/>
    <property type="evidence" value="ECO:0007669"/>
    <property type="project" value="UniProtKB-UniRule"/>
</dbReference>
<keyword evidence="9 11" id="KW-0501">Molybdenum cofactor biosynthesis</keyword>
<dbReference type="OrthoDB" id="9804758at2"/>
<dbReference type="InterPro" id="IPR036135">
    <property type="entry name" value="MoeA_linker/N_sf"/>
</dbReference>
<dbReference type="CDD" id="cd00887">
    <property type="entry name" value="MoeA"/>
    <property type="match status" value="1"/>
</dbReference>
<proteinExistence type="inferred from homology"/>
<keyword evidence="6 11" id="KW-0808">Transferase</keyword>
<evidence type="ECO:0000256" key="11">
    <source>
        <dbReference type="RuleBase" id="RU365090"/>
    </source>
</evidence>
<comment type="similarity">
    <text evidence="4 11">Belongs to the MoeA family.</text>
</comment>
<evidence type="ECO:0000313" key="14">
    <source>
        <dbReference type="Proteomes" id="UP000033067"/>
    </source>
</evidence>
<sequence>MSSDDFPTRIALDEALRIVRTVAATRRAEPERVATARADGRVLAADVVAPVALPAFDNSAMDGFALRHADLAADTTTPLRLAGEQFAGRDLALVPGPGECVRITTGAPLPQGADTVLIKENAVVDGDRVLAPAGLAHGANVRRRAEDVEVGDRVLQAGQVLTPARIGLAASLGIDRLPVAPRPTVAVFASGDELVEPGLPLQPGQVYNSNRDQLMAQLRALGLEPVAWPTLPDDPARIGAMLDDAVESFDVVLTCGGVSAGEKDHLPHWLRARGRIHFWKVRMRPGMPLLFGEAGRALVLGLPGNPVSVLATFTVLGRELLDTLQGRGEPRPRWRARLAAPWRKRHERLELLRGQLAQGEDAVLQVHPNPADGSHRLRGAAGSDALIVLEEGAREYATGDLVEVLPLL</sequence>
<dbReference type="GO" id="GO:0005829">
    <property type="term" value="C:cytosol"/>
    <property type="evidence" value="ECO:0007669"/>
    <property type="project" value="TreeGrafter"/>
</dbReference>
<dbReference type="InterPro" id="IPR038987">
    <property type="entry name" value="MoeA-like"/>
</dbReference>
<evidence type="ECO:0000256" key="5">
    <source>
        <dbReference type="ARBA" id="ARBA00022505"/>
    </source>
</evidence>
<dbReference type="UniPathway" id="UPA00344"/>
<evidence type="ECO:0000256" key="2">
    <source>
        <dbReference type="ARBA" id="ARBA00002901"/>
    </source>
</evidence>
<gene>
    <name evidence="13" type="ORF">WQ53_00250</name>
</gene>
<evidence type="ECO:0000256" key="10">
    <source>
        <dbReference type="ARBA" id="ARBA00047317"/>
    </source>
</evidence>
<dbReference type="Gene3D" id="3.90.105.10">
    <property type="entry name" value="Molybdopterin biosynthesis moea protein, domain 2"/>
    <property type="match status" value="1"/>
</dbReference>
<keyword evidence="8 11" id="KW-0460">Magnesium</keyword>
<evidence type="ECO:0000256" key="6">
    <source>
        <dbReference type="ARBA" id="ARBA00022679"/>
    </source>
</evidence>
<comment type="catalytic activity">
    <reaction evidence="10">
        <text>adenylyl-molybdopterin + molybdate = Mo-molybdopterin + AMP + H(+)</text>
        <dbReference type="Rhea" id="RHEA:35047"/>
        <dbReference type="ChEBI" id="CHEBI:15378"/>
        <dbReference type="ChEBI" id="CHEBI:36264"/>
        <dbReference type="ChEBI" id="CHEBI:62727"/>
        <dbReference type="ChEBI" id="CHEBI:71302"/>
        <dbReference type="ChEBI" id="CHEBI:456215"/>
        <dbReference type="EC" id="2.10.1.1"/>
    </reaction>
</comment>
<comment type="cofactor">
    <cofactor evidence="1 11">
        <name>Mg(2+)</name>
        <dbReference type="ChEBI" id="CHEBI:18420"/>
    </cofactor>
</comment>
<dbReference type="FunFam" id="3.40.980.10:FF:000004">
    <property type="entry name" value="Molybdopterin molybdenumtransferase"/>
    <property type="match status" value="1"/>
</dbReference>
<dbReference type="Gene3D" id="2.170.190.11">
    <property type="entry name" value="Molybdopterin biosynthesis moea protein, domain 3"/>
    <property type="match status" value="1"/>
</dbReference>
<dbReference type="EMBL" id="CP011144">
    <property type="protein sequence ID" value="AKC85437.1"/>
    <property type="molecule type" value="Genomic_DNA"/>
</dbReference>
<dbReference type="InterPro" id="IPR036688">
    <property type="entry name" value="MoeA_C_domain_IV_sf"/>
</dbReference>
<evidence type="ECO:0000259" key="12">
    <source>
        <dbReference type="SMART" id="SM00852"/>
    </source>
</evidence>
<dbReference type="EC" id="2.10.1.1" evidence="11"/>
<dbReference type="Gene3D" id="2.40.340.10">
    <property type="entry name" value="MoeA, C-terminal, domain IV"/>
    <property type="match status" value="1"/>
</dbReference>
<dbReference type="NCBIfam" id="TIGR00177">
    <property type="entry name" value="molyb_syn"/>
    <property type="match status" value="1"/>
</dbReference>
<evidence type="ECO:0000256" key="4">
    <source>
        <dbReference type="ARBA" id="ARBA00010763"/>
    </source>
</evidence>
<dbReference type="SUPFAM" id="SSF63867">
    <property type="entry name" value="MoeA C-terminal domain-like"/>
    <property type="match status" value="1"/>
</dbReference>
<evidence type="ECO:0000256" key="9">
    <source>
        <dbReference type="ARBA" id="ARBA00023150"/>
    </source>
</evidence>
<comment type="pathway">
    <text evidence="3 11">Cofactor biosynthesis; molybdopterin biosynthesis.</text>
</comment>
<dbReference type="SMART" id="SM00852">
    <property type="entry name" value="MoCF_biosynth"/>
    <property type="match status" value="1"/>
</dbReference>
<dbReference type="PATRIC" id="fig|314722.6.peg.55"/>
<dbReference type="SUPFAM" id="SSF63882">
    <property type="entry name" value="MoeA N-terminal region -like"/>
    <property type="match status" value="1"/>
</dbReference>
<protein>
    <recommendedName>
        <fullName evidence="11">Molybdopterin molybdenumtransferase</fullName>
        <ecNumber evidence="11">2.10.1.1</ecNumber>
    </recommendedName>
</protein>
<dbReference type="AlphaFoldDB" id="A0A0E3YZ96"/>
<dbReference type="SUPFAM" id="SSF53218">
    <property type="entry name" value="Molybdenum cofactor biosynthesis proteins"/>
    <property type="match status" value="1"/>
</dbReference>
<evidence type="ECO:0000256" key="8">
    <source>
        <dbReference type="ARBA" id="ARBA00022842"/>
    </source>
</evidence>
<evidence type="ECO:0000256" key="3">
    <source>
        <dbReference type="ARBA" id="ARBA00005046"/>
    </source>
</evidence>
<dbReference type="Pfam" id="PF03454">
    <property type="entry name" value="MoeA_C"/>
    <property type="match status" value="1"/>
</dbReference>